<keyword evidence="2" id="KW-0472">Membrane</keyword>
<feature type="region of interest" description="Disordered" evidence="1">
    <location>
        <begin position="298"/>
        <end position="321"/>
    </location>
</feature>
<evidence type="ECO:0008006" key="5">
    <source>
        <dbReference type="Google" id="ProtNLM"/>
    </source>
</evidence>
<gene>
    <name evidence="3" type="ORF">ACFOPH_06550</name>
</gene>
<evidence type="ECO:0000313" key="3">
    <source>
        <dbReference type="EMBL" id="MFC3457905.1"/>
    </source>
</evidence>
<comment type="caution">
    <text evidence="3">The sequence shown here is derived from an EMBL/GenBank/DDBJ whole genome shotgun (WGS) entry which is preliminary data.</text>
</comment>
<protein>
    <recommendedName>
        <fullName evidence="5">RDD domain-containing protein</fullName>
    </recommendedName>
</protein>
<dbReference type="Proteomes" id="UP001595665">
    <property type="component" value="Unassembled WGS sequence"/>
</dbReference>
<reference evidence="4" key="1">
    <citation type="journal article" date="2019" name="Int. J. Syst. Evol. Microbiol.">
        <title>The Global Catalogue of Microorganisms (GCM) 10K type strain sequencing project: providing services to taxonomists for standard genome sequencing and annotation.</title>
        <authorList>
            <consortium name="The Broad Institute Genomics Platform"/>
            <consortium name="The Broad Institute Genome Sequencing Center for Infectious Disease"/>
            <person name="Wu L."/>
            <person name="Ma J."/>
        </authorList>
    </citation>
    <scope>NUCLEOTIDE SEQUENCE [LARGE SCALE GENOMIC DNA]</scope>
    <source>
        <strain evidence="4">CCM 7480</strain>
    </source>
</reference>
<feature type="transmembrane region" description="Helical" evidence="2">
    <location>
        <begin position="34"/>
        <end position="57"/>
    </location>
</feature>
<dbReference type="EMBL" id="JBHRVV010000001">
    <property type="protein sequence ID" value="MFC3457905.1"/>
    <property type="molecule type" value="Genomic_DNA"/>
</dbReference>
<dbReference type="RefSeq" id="WP_312552059.1">
    <property type="nucleotide sequence ID" value="NZ_JBHRVV010000001.1"/>
</dbReference>
<feature type="region of interest" description="Disordered" evidence="1">
    <location>
        <begin position="1"/>
        <end position="26"/>
    </location>
</feature>
<sequence length="321" mass="35583">MRRQLRKNLLPSSTPRQNHTKTAAKPETRRTRDYILVIAAILSLLATFLTLVGYGLTLSILQFNLPHETLFGTTLDLLDLSLWMVLYFFESFFRMSLLGEAVGYLISLWWTIPVVFIVLFSCGLYFKYRSHVPYRPARKTNWINWFRFRREASVRTLAFQTGAYSLVVPATFILLSVFGAAATVCAALLLANAPMIGMNAGDRYIKEYVVGPEQCAPPRTRLERIKPGAKTEGTAKLANCVRIRNERGLCEQGRVVFATTGAIVLFEPATGHAFRVPTKDAVIDTLARLDGPATCTVPARNATATGTPAEASQAKETGTRG</sequence>
<evidence type="ECO:0000313" key="4">
    <source>
        <dbReference type="Proteomes" id="UP001595665"/>
    </source>
</evidence>
<feature type="transmembrane region" description="Helical" evidence="2">
    <location>
        <begin position="101"/>
        <end position="126"/>
    </location>
</feature>
<feature type="transmembrane region" description="Helical" evidence="2">
    <location>
        <begin position="69"/>
        <end position="89"/>
    </location>
</feature>
<accession>A0ABV7PGW1</accession>
<keyword evidence="4" id="KW-1185">Reference proteome</keyword>
<keyword evidence="2" id="KW-0812">Transmembrane</keyword>
<name>A0ABV7PGW1_9BURK</name>
<proteinExistence type="predicted"/>
<evidence type="ECO:0000256" key="1">
    <source>
        <dbReference type="SAM" id="MobiDB-lite"/>
    </source>
</evidence>
<feature type="transmembrane region" description="Helical" evidence="2">
    <location>
        <begin position="166"/>
        <end position="191"/>
    </location>
</feature>
<evidence type="ECO:0000256" key="2">
    <source>
        <dbReference type="SAM" id="Phobius"/>
    </source>
</evidence>
<feature type="compositionally biased region" description="Polar residues" evidence="1">
    <location>
        <begin position="10"/>
        <end position="21"/>
    </location>
</feature>
<keyword evidence="2" id="KW-1133">Transmembrane helix</keyword>
<organism evidence="3 4">
    <name type="scientific">Massilia haematophila</name>
    <dbReference type="NCBI Taxonomy" id="457923"/>
    <lineage>
        <taxon>Bacteria</taxon>
        <taxon>Pseudomonadati</taxon>
        <taxon>Pseudomonadota</taxon>
        <taxon>Betaproteobacteria</taxon>
        <taxon>Burkholderiales</taxon>
        <taxon>Oxalobacteraceae</taxon>
        <taxon>Telluria group</taxon>
        <taxon>Massilia</taxon>
    </lineage>
</organism>